<dbReference type="Proteomes" id="UP000789901">
    <property type="component" value="Unassembled WGS sequence"/>
</dbReference>
<name>A0ABM8VYL2_GIGMA</name>
<organism evidence="1 2">
    <name type="scientific">Gigaspora margarita</name>
    <dbReference type="NCBI Taxonomy" id="4874"/>
    <lineage>
        <taxon>Eukaryota</taxon>
        <taxon>Fungi</taxon>
        <taxon>Fungi incertae sedis</taxon>
        <taxon>Mucoromycota</taxon>
        <taxon>Glomeromycotina</taxon>
        <taxon>Glomeromycetes</taxon>
        <taxon>Diversisporales</taxon>
        <taxon>Gigasporaceae</taxon>
        <taxon>Gigaspora</taxon>
    </lineage>
</organism>
<dbReference type="EMBL" id="CAJVQB010000280">
    <property type="protein sequence ID" value="CAG8479531.1"/>
    <property type="molecule type" value="Genomic_DNA"/>
</dbReference>
<keyword evidence="2" id="KW-1185">Reference proteome</keyword>
<protein>
    <submittedName>
        <fullName evidence="1">6555_t:CDS:1</fullName>
    </submittedName>
</protein>
<evidence type="ECO:0000313" key="2">
    <source>
        <dbReference type="Proteomes" id="UP000789901"/>
    </source>
</evidence>
<evidence type="ECO:0000313" key="1">
    <source>
        <dbReference type="EMBL" id="CAG8479531.1"/>
    </source>
</evidence>
<sequence length="500" mass="58543">MSGIKEKRLLIKLVNNDFTFNMELDSDLTLPKVYDHIVAKFPHNHKDPRYEYFFVYHDEDVGPITVSPRNKLLNCNKKMSNIVNNNKISIKRMLPLMLDDGKSVRNFVSNNELSDKLSKIRKELIENLLVQQYFNFLDSETFQEISLKSEEVIKLETVLKNSNVIYISLEEKMDHISSTHSSSDEEISHNPIVNDKIPQYEPCVPYHGLILAREGIKLGKYRSFDYVQSVKFSIIEDQNKFIAKGSICKRMNDLFFMKNQINLTSEDDLPLEWHALLDYDYSIIHPLFNFNEEKCACFTVVNQKIKLDLRKDLIKPSKEFKKVVEKVIEGTEPYLNLMNIFSNFGNFFAQQILLGLKVSKYVKKNNIKDYERIKENSVEWTTFDDFKKISNKLKNMLMYIDENGDNYFFTPKNEKIEQDKLDSWVKSCYQDEVELQVIGYRDLIAIYEIFDEPIRGKIKSILGIHERKALLSKSIYSNHLQLSDVKQEILMTGSEQVDAS</sequence>
<gene>
    <name evidence="1" type="ORF">GMARGA_LOCUS1171</name>
</gene>
<reference evidence="1 2" key="1">
    <citation type="submission" date="2021-06" db="EMBL/GenBank/DDBJ databases">
        <authorList>
            <person name="Kallberg Y."/>
            <person name="Tangrot J."/>
            <person name="Rosling A."/>
        </authorList>
    </citation>
    <scope>NUCLEOTIDE SEQUENCE [LARGE SCALE GENOMIC DNA]</scope>
    <source>
        <strain evidence="1 2">120-4 pot B 10/14</strain>
    </source>
</reference>
<feature type="non-terminal residue" evidence="1">
    <location>
        <position position="500"/>
    </location>
</feature>
<accession>A0ABM8VYL2</accession>
<proteinExistence type="predicted"/>
<comment type="caution">
    <text evidence="1">The sequence shown here is derived from an EMBL/GenBank/DDBJ whole genome shotgun (WGS) entry which is preliminary data.</text>
</comment>